<keyword evidence="1" id="KW-0472">Membrane</keyword>
<evidence type="ECO:0000256" key="1">
    <source>
        <dbReference type="SAM" id="Phobius"/>
    </source>
</evidence>
<protein>
    <submittedName>
        <fullName evidence="2">Uncharacterized protein</fullName>
    </submittedName>
</protein>
<comment type="caution">
    <text evidence="2">The sequence shown here is derived from an EMBL/GenBank/DDBJ whole genome shotgun (WGS) entry which is preliminary data.</text>
</comment>
<gene>
    <name evidence="2" type="ORF">VNO77_30691</name>
</gene>
<keyword evidence="1" id="KW-1133">Transmembrane helix</keyword>
<name>A0AAN9KR26_CANGL</name>
<reference evidence="2 3" key="1">
    <citation type="submission" date="2024-01" db="EMBL/GenBank/DDBJ databases">
        <title>The genomes of 5 underutilized Papilionoideae crops provide insights into root nodulation and disease resistanc.</title>
        <authorList>
            <person name="Jiang F."/>
        </authorList>
    </citation>
    <scope>NUCLEOTIDE SEQUENCE [LARGE SCALE GENOMIC DNA]</scope>
    <source>
        <strain evidence="2">LVBAO_FW01</strain>
        <tissue evidence="2">Leaves</tissue>
    </source>
</reference>
<proteinExistence type="predicted"/>
<evidence type="ECO:0000313" key="3">
    <source>
        <dbReference type="Proteomes" id="UP001367508"/>
    </source>
</evidence>
<evidence type="ECO:0000313" key="2">
    <source>
        <dbReference type="EMBL" id="KAK7320842.1"/>
    </source>
</evidence>
<keyword evidence="1" id="KW-0812">Transmembrane</keyword>
<dbReference type="Proteomes" id="UP001367508">
    <property type="component" value="Unassembled WGS sequence"/>
</dbReference>
<dbReference type="AlphaFoldDB" id="A0AAN9KR26"/>
<feature type="transmembrane region" description="Helical" evidence="1">
    <location>
        <begin position="48"/>
        <end position="69"/>
    </location>
</feature>
<organism evidence="2 3">
    <name type="scientific">Canavalia gladiata</name>
    <name type="common">Sword bean</name>
    <name type="synonym">Dolichos gladiatus</name>
    <dbReference type="NCBI Taxonomy" id="3824"/>
    <lineage>
        <taxon>Eukaryota</taxon>
        <taxon>Viridiplantae</taxon>
        <taxon>Streptophyta</taxon>
        <taxon>Embryophyta</taxon>
        <taxon>Tracheophyta</taxon>
        <taxon>Spermatophyta</taxon>
        <taxon>Magnoliopsida</taxon>
        <taxon>eudicotyledons</taxon>
        <taxon>Gunneridae</taxon>
        <taxon>Pentapetalae</taxon>
        <taxon>rosids</taxon>
        <taxon>fabids</taxon>
        <taxon>Fabales</taxon>
        <taxon>Fabaceae</taxon>
        <taxon>Papilionoideae</taxon>
        <taxon>50 kb inversion clade</taxon>
        <taxon>NPAAA clade</taxon>
        <taxon>indigoferoid/millettioid clade</taxon>
        <taxon>Phaseoleae</taxon>
        <taxon>Canavalia</taxon>
    </lineage>
</organism>
<dbReference type="EMBL" id="JAYMYQ010000007">
    <property type="protein sequence ID" value="KAK7320842.1"/>
    <property type="molecule type" value="Genomic_DNA"/>
</dbReference>
<keyword evidence="3" id="KW-1185">Reference proteome</keyword>
<sequence length="84" mass="9522">MRQWEAQVILFVCIKASNLVAIEDMVVIMVATHLSNDKYVTNLATKPMYAIIVLLVSLKCLLKLLYLLLHSQPLDHQDLISLLS</sequence>
<accession>A0AAN9KR26</accession>